<dbReference type="EMBL" id="JARVKF010000201">
    <property type="protein sequence ID" value="KAK9421185.1"/>
    <property type="molecule type" value="Genomic_DNA"/>
</dbReference>
<feature type="compositionally biased region" description="Polar residues" evidence="1">
    <location>
        <begin position="169"/>
        <end position="188"/>
    </location>
</feature>
<feature type="compositionally biased region" description="Basic residues" evidence="1">
    <location>
        <begin position="193"/>
        <end position="206"/>
    </location>
</feature>
<dbReference type="InterPro" id="IPR011074">
    <property type="entry name" value="CRAL/TRIO_N_dom"/>
</dbReference>
<dbReference type="Pfam" id="PF00650">
    <property type="entry name" value="CRAL_TRIO"/>
    <property type="match status" value="1"/>
</dbReference>
<name>A0ABR2V3Y0_9PEZI</name>
<dbReference type="SUPFAM" id="SSF46938">
    <property type="entry name" value="CRAL/TRIO N-terminal domain"/>
    <property type="match status" value="1"/>
</dbReference>
<dbReference type="SMART" id="SM00516">
    <property type="entry name" value="SEC14"/>
    <property type="match status" value="1"/>
</dbReference>
<dbReference type="PROSITE" id="PS50191">
    <property type="entry name" value="CRAL_TRIO"/>
    <property type="match status" value="1"/>
</dbReference>
<comment type="caution">
    <text evidence="3">The sequence shown here is derived from an EMBL/GenBank/DDBJ whole genome shotgun (WGS) entry which is preliminary data.</text>
</comment>
<accession>A0ABR2V3Y0</accession>
<feature type="region of interest" description="Disordered" evidence="1">
    <location>
        <begin position="168"/>
        <end position="232"/>
    </location>
</feature>
<dbReference type="InterPro" id="IPR052432">
    <property type="entry name" value="PITP/CRAL-TRIO"/>
</dbReference>
<evidence type="ECO:0000313" key="3">
    <source>
        <dbReference type="EMBL" id="KAK9421185.1"/>
    </source>
</evidence>
<dbReference type="InterPro" id="IPR036865">
    <property type="entry name" value="CRAL-TRIO_dom_sf"/>
</dbReference>
<dbReference type="Gene3D" id="3.40.525.10">
    <property type="entry name" value="CRAL-TRIO lipid binding domain"/>
    <property type="match status" value="1"/>
</dbReference>
<feature type="region of interest" description="Disordered" evidence="1">
    <location>
        <begin position="588"/>
        <end position="609"/>
    </location>
</feature>
<dbReference type="PANTHER" id="PTHR46590">
    <property type="entry name" value="PHOSPHATIDYLINOSITOL TRANSFER PROTEIN CSR1-RELATED"/>
    <property type="match status" value="1"/>
</dbReference>
<reference evidence="3 4" key="1">
    <citation type="journal article" date="2024" name="J. Plant Pathol.">
        <title>Sequence and assembly of the genome of Seiridium unicorne, isolate CBS 538.82, causal agent of cypress canker disease.</title>
        <authorList>
            <person name="Scali E."/>
            <person name="Rocca G.D."/>
            <person name="Danti R."/>
            <person name="Garbelotto M."/>
            <person name="Barberini S."/>
            <person name="Baroncelli R."/>
            <person name="Emiliani G."/>
        </authorList>
    </citation>
    <scope>NUCLEOTIDE SEQUENCE [LARGE SCALE GENOMIC DNA]</scope>
    <source>
        <strain evidence="3 4">BM-138-508</strain>
    </source>
</reference>
<dbReference type="InterPro" id="IPR036273">
    <property type="entry name" value="CRAL/TRIO_N_dom_sf"/>
</dbReference>
<dbReference type="SUPFAM" id="SSF52087">
    <property type="entry name" value="CRAL/TRIO domain"/>
    <property type="match status" value="1"/>
</dbReference>
<dbReference type="PANTHER" id="PTHR46590:SF1">
    <property type="entry name" value="PHOSPHATIDYLINOSITOL TRANSFER PROTEIN CSR1"/>
    <property type="match status" value="1"/>
</dbReference>
<dbReference type="Pfam" id="PF03765">
    <property type="entry name" value="CRAL_TRIO_N"/>
    <property type="match status" value="1"/>
</dbReference>
<feature type="compositionally biased region" description="Basic and acidic residues" evidence="1">
    <location>
        <begin position="207"/>
        <end position="232"/>
    </location>
</feature>
<proteinExistence type="predicted"/>
<dbReference type="InterPro" id="IPR001251">
    <property type="entry name" value="CRAL-TRIO_dom"/>
</dbReference>
<protein>
    <recommendedName>
        <fullName evidence="2">CRAL-TRIO domain-containing protein</fullName>
    </recommendedName>
</protein>
<gene>
    <name evidence="3" type="ORF">SUNI508_06033</name>
</gene>
<evidence type="ECO:0000259" key="2">
    <source>
        <dbReference type="PROSITE" id="PS50191"/>
    </source>
</evidence>
<feature type="compositionally biased region" description="Low complexity" evidence="1">
    <location>
        <begin position="593"/>
        <end position="603"/>
    </location>
</feature>
<feature type="domain" description="CRAL-TRIO" evidence="2">
    <location>
        <begin position="325"/>
        <end position="484"/>
    </location>
</feature>
<dbReference type="SMART" id="SM01100">
    <property type="entry name" value="CRAL_TRIO_N"/>
    <property type="match status" value="1"/>
</dbReference>
<dbReference type="Proteomes" id="UP001408356">
    <property type="component" value="Unassembled WGS sequence"/>
</dbReference>
<keyword evidence="4" id="KW-1185">Reference proteome</keyword>
<evidence type="ECO:0000313" key="4">
    <source>
        <dbReference type="Proteomes" id="UP001408356"/>
    </source>
</evidence>
<organism evidence="3 4">
    <name type="scientific">Seiridium unicorne</name>
    <dbReference type="NCBI Taxonomy" id="138068"/>
    <lineage>
        <taxon>Eukaryota</taxon>
        <taxon>Fungi</taxon>
        <taxon>Dikarya</taxon>
        <taxon>Ascomycota</taxon>
        <taxon>Pezizomycotina</taxon>
        <taxon>Sordariomycetes</taxon>
        <taxon>Xylariomycetidae</taxon>
        <taxon>Amphisphaeriales</taxon>
        <taxon>Sporocadaceae</taxon>
        <taxon>Seiridium</taxon>
    </lineage>
</organism>
<dbReference type="CDD" id="cd00170">
    <property type="entry name" value="SEC14"/>
    <property type="match status" value="1"/>
</dbReference>
<sequence length="609" mass="69043">MRSASSIATRAYRYSLRNSSQGSIAASRLLGQAWSTTSPLPRVALRCIHSLKSPDPGPRFLPTSKPTSRPTSYRPVKSSSTSLLYILPLVAGAFVLYSAGSSWNTPTEVFESHSEVSVEKPVIVGFDYEAMSSPPGRVGNLTPEQEEKLFELWKLIFQICGVEDESALETATNDTPASLQGRTSTNSSERPKKEKKRLGLFKKKDKKDKEAASEKTAHSLEGIKENDPEDKYGHNKIFQETLANRSPESIRASLWAMVKMDHPDQLVLRFLRARKWDVQKALVMLVSTMKWRQDAKVDDDIMVNGEEYFLLQEQQGATEKDKKFAKDFLDQMRMGKSFSHGIDKEGRPTTVVRARLHRAGDQSEESLERYTVYLIETNRYMLSAPVDTGTVIFDMTGFSIANMDYTPVKFMIQCFEANYPESLGVVLVHKAPWLFQGIWKVIKGWLDPVVASKVHFTNNVKDMSEFLTPNRIPKELEGEDPWEYHYVEPVVGENPKLRDTETRDRLLEERDSLYDEYEQKTLEWLRIQDAEKRAAIKTGRTEIATKLREGYWTLDPYVRARSLYDRVGILNEGGRLEYYSWNKTAPSNGVPGTSASTPAVVDTAADDVD</sequence>
<evidence type="ECO:0000256" key="1">
    <source>
        <dbReference type="SAM" id="MobiDB-lite"/>
    </source>
</evidence>